<gene>
    <name evidence="1" type="ORF">ANACOL_01852</name>
</gene>
<dbReference type="AlphaFoldDB" id="B0PAQ2"/>
<dbReference type="RefSeq" id="WP_006875147.1">
    <property type="nucleotide sequence ID" value="NZ_DS544183.1"/>
</dbReference>
<proteinExistence type="predicted"/>
<dbReference type="EMBL" id="ABGD02000014">
    <property type="protein sequence ID" value="EDS11232.1"/>
    <property type="molecule type" value="Genomic_DNA"/>
</dbReference>
<name>B0PAQ2_9FIRM</name>
<reference evidence="1" key="2">
    <citation type="submission" date="2013-09" db="EMBL/GenBank/DDBJ databases">
        <title>Draft genome sequence of Anaerotruncus colihominis(DSM 17241).</title>
        <authorList>
            <person name="Sudarsanam P."/>
            <person name="Ley R."/>
            <person name="Guruge J."/>
            <person name="Turnbaugh P.J."/>
            <person name="Mahowald M."/>
            <person name="Liep D."/>
            <person name="Gordon J."/>
        </authorList>
    </citation>
    <scope>NUCLEOTIDE SEQUENCE</scope>
    <source>
        <strain evidence="1">DSM 17241</strain>
    </source>
</reference>
<evidence type="ECO:0000313" key="2">
    <source>
        <dbReference type="Proteomes" id="UP000003803"/>
    </source>
</evidence>
<keyword evidence="2" id="KW-1185">Reference proteome</keyword>
<organism evidence="1 2">
    <name type="scientific">Anaerotruncus colihominis DSM 17241</name>
    <dbReference type="NCBI Taxonomy" id="445972"/>
    <lineage>
        <taxon>Bacteria</taxon>
        <taxon>Bacillati</taxon>
        <taxon>Bacillota</taxon>
        <taxon>Clostridia</taxon>
        <taxon>Eubacteriales</taxon>
        <taxon>Oscillospiraceae</taxon>
        <taxon>Anaerotruncus</taxon>
    </lineage>
</organism>
<sequence length="164" mass="18367">MLLKTKNTEFETEYTIGAYTRLKKELKCDNLRTALLVAAKSEDYETFARSIMAFSGGHINRMDDAYMAIDTYVFENESTYFEAFIQLVAEIGEAGFFKEKRTPEELRKMAEAPDLAIDMDALTAEAVRMFRGEALGKMVAEMAGTIRTGANTSTISDPLPMKAE</sequence>
<protein>
    <submittedName>
        <fullName evidence="1">Uncharacterized protein</fullName>
    </submittedName>
</protein>
<dbReference type="Proteomes" id="UP000003803">
    <property type="component" value="Unassembled WGS sequence"/>
</dbReference>
<comment type="caution">
    <text evidence="1">The sequence shown here is derived from an EMBL/GenBank/DDBJ whole genome shotgun (WGS) entry which is preliminary data.</text>
</comment>
<evidence type="ECO:0000313" key="1">
    <source>
        <dbReference type="EMBL" id="EDS11232.1"/>
    </source>
</evidence>
<dbReference type="HOGENOM" id="CLU_1615596_0_0_9"/>
<accession>B0PAQ2</accession>
<reference evidence="1" key="1">
    <citation type="submission" date="2007-11" db="EMBL/GenBank/DDBJ databases">
        <authorList>
            <person name="Fulton L."/>
            <person name="Clifton S."/>
            <person name="Fulton B."/>
            <person name="Xu J."/>
            <person name="Minx P."/>
            <person name="Pepin K.H."/>
            <person name="Johnson M."/>
            <person name="Thiruvilangam P."/>
            <person name="Bhonagiri V."/>
            <person name="Nash W.E."/>
            <person name="Mardis E.R."/>
            <person name="Wilson R.K."/>
        </authorList>
    </citation>
    <scope>NUCLEOTIDE SEQUENCE [LARGE SCALE GENOMIC DNA]</scope>
    <source>
        <strain evidence="1">DSM 17241</strain>
    </source>
</reference>